<dbReference type="EMBL" id="JARMAB010000014">
    <property type="protein sequence ID" value="MED1203730.1"/>
    <property type="molecule type" value="Genomic_DNA"/>
</dbReference>
<comment type="caution">
    <text evidence="1">The sequence shown here is derived from an EMBL/GenBank/DDBJ whole genome shotgun (WGS) entry which is preliminary data.</text>
</comment>
<dbReference type="Proteomes" id="UP001341444">
    <property type="component" value="Unassembled WGS sequence"/>
</dbReference>
<evidence type="ECO:0008006" key="3">
    <source>
        <dbReference type="Google" id="ProtNLM"/>
    </source>
</evidence>
<protein>
    <recommendedName>
        <fullName evidence="3">DUF3052 domain-containing protein</fullName>
    </recommendedName>
</protein>
<sequence length="126" mass="14648">MDQEVLKKLRYKEGSAMVLNAPKGYESDISAKDSEGKWTFALLFAHHKQDVEEWLPRILPHIEEDAVFWIAFPKKSSKINTDINRDILAAFLQDQTPFRPVSNVSIDETWSALRFREKEKVKSRKA</sequence>
<name>A0ABU6ML14_9BACI</name>
<reference evidence="1 2" key="1">
    <citation type="submission" date="2023-03" db="EMBL/GenBank/DDBJ databases">
        <title>Bacillus Genome Sequencing.</title>
        <authorList>
            <person name="Dunlap C."/>
        </authorList>
    </citation>
    <scope>NUCLEOTIDE SEQUENCE [LARGE SCALE GENOMIC DNA]</scope>
    <source>
        <strain evidence="1 2">B-23453</strain>
    </source>
</reference>
<gene>
    <name evidence="1" type="ORF">P4T90_11695</name>
</gene>
<organism evidence="1 2">
    <name type="scientific">Heyndrickxia acidicola</name>
    <dbReference type="NCBI Taxonomy" id="209389"/>
    <lineage>
        <taxon>Bacteria</taxon>
        <taxon>Bacillati</taxon>
        <taxon>Bacillota</taxon>
        <taxon>Bacilli</taxon>
        <taxon>Bacillales</taxon>
        <taxon>Bacillaceae</taxon>
        <taxon>Heyndrickxia</taxon>
    </lineage>
</organism>
<evidence type="ECO:0000313" key="1">
    <source>
        <dbReference type="EMBL" id="MED1203730.1"/>
    </source>
</evidence>
<dbReference type="RefSeq" id="WP_066268641.1">
    <property type="nucleotide sequence ID" value="NZ_JARMAB010000014.1"/>
</dbReference>
<accession>A0ABU6ML14</accession>
<keyword evidence="2" id="KW-1185">Reference proteome</keyword>
<evidence type="ECO:0000313" key="2">
    <source>
        <dbReference type="Proteomes" id="UP001341444"/>
    </source>
</evidence>
<proteinExistence type="predicted"/>